<feature type="chain" id="PRO_5005135643" description="Purple acid phosphatase" evidence="7">
    <location>
        <begin position="27"/>
        <end position="672"/>
    </location>
</feature>
<accession>I1QQ83</accession>
<feature type="domain" description="Purple acid phosphatase C-terminal" evidence="9">
    <location>
        <begin position="587"/>
        <end position="646"/>
    </location>
</feature>
<dbReference type="InterPro" id="IPR041792">
    <property type="entry name" value="MPP_PAP"/>
</dbReference>
<evidence type="ECO:0000256" key="7">
    <source>
        <dbReference type="RuleBase" id="RU361203"/>
    </source>
</evidence>
<evidence type="ECO:0000256" key="3">
    <source>
        <dbReference type="ARBA" id="ARBA00011738"/>
    </source>
</evidence>
<dbReference type="Gene3D" id="3.60.21.10">
    <property type="match status" value="1"/>
</dbReference>
<dbReference type="PANTHER" id="PTHR45778">
    <property type="entry name" value="PURPLE ACID PHOSPHATASE-RELATED"/>
    <property type="match status" value="1"/>
</dbReference>
<dbReference type="InterPro" id="IPR029052">
    <property type="entry name" value="Metallo-depent_PP-like"/>
</dbReference>
<dbReference type="CDD" id="cd00839">
    <property type="entry name" value="MPP_PAPs"/>
    <property type="match status" value="1"/>
</dbReference>
<evidence type="ECO:0000259" key="8">
    <source>
        <dbReference type="Pfam" id="PF00149"/>
    </source>
</evidence>
<protein>
    <recommendedName>
        <fullName evidence="7">Purple acid phosphatase</fullName>
        <ecNumber evidence="7">3.1.3.2</ecNumber>
    </recommendedName>
</protein>
<evidence type="ECO:0000256" key="4">
    <source>
        <dbReference type="ARBA" id="ARBA00022525"/>
    </source>
</evidence>
<keyword evidence="13" id="KW-1185">Reference proteome</keyword>
<dbReference type="AlphaFoldDB" id="I1QQ83"/>
<dbReference type="HOGENOM" id="CLU_013387_4_1_1"/>
<keyword evidence="7" id="KW-0378">Hydrolase</keyword>
<organism evidence="12 13">
    <name type="scientific">Oryza glaberrima</name>
    <name type="common">African rice</name>
    <dbReference type="NCBI Taxonomy" id="4538"/>
    <lineage>
        <taxon>Eukaryota</taxon>
        <taxon>Viridiplantae</taxon>
        <taxon>Streptophyta</taxon>
        <taxon>Embryophyta</taxon>
        <taxon>Tracheophyta</taxon>
        <taxon>Spermatophyta</taxon>
        <taxon>Magnoliopsida</taxon>
        <taxon>Liliopsida</taxon>
        <taxon>Poales</taxon>
        <taxon>Poaceae</taxon>
        <taxon>BOP clade</taxon>
        <taxon>Oryzoideae</taxon>
        <taxon>Oryzeae</taxon>
        <taxon>Oryzinae</taxon>
        <taxon>Oryza</taxon>
    </lineage>
</organism>
<dbReference type="EnsemblPlants" id="ORGLA09G0121200.1">
    <property type="protein sequence ID" value="ORGLA09G0121200.1"/>
    <property type="gene ID" value="ORGLA09G0121200"/>
</dbReference>
<dbReference type="GO" id="GO:0005576">
    <property type="term" value="C:extracellular region"/>
    <property type="evidence" value="ECO:0007669"/>
    <property type="project" value="UniProtKB-SubCell"/>
</dbReference>
<evidence type="ECO:0000259" key="11">
    <source>
        <dbReference type="Pfam" id="PF17808"/>
    </source>
</evidence>
<comment type="subcellular location">
    <subcellularLocation>
        <location evidence="1">Secreted</location>
    </subcellularLocation>
</comment>
<evidence type="ECO:0000256" key="5">
    <source>
        <dbReference type="ARBA" id="ARBA00022729"/>
    </source>
</evidence>
<evidence type="ECO:0000313" key="12">
    <source>
        <dbReference type="EnsemblPlants" id="ORGLA09G0121200.1"/>
    </source>
</evidence>
<keyword evidence="4" id="KW-0964">Secreted</keyword>
<comment type="similarity">
    <text evidence="2 7">Belongs to the metallophosphoesterase superfamily. Purple acid phosphatase family.</text>
</comment>
<dbReference type="STRING" id="4538.I1QQ83"/>
<dbReference type="InterPro" id="IPR015914">
    <property type="entry name" value="PAPs_N"/>
</dbReference>
<dbReference type="PANTHER" id="PTHR45778:SF9">
    <property type="entry name" value="PURPLE ACID PHOSPHATASE"/>
    <property type="match status" value="1"/>
</dbReference>
<feature type="signal peptide" evidence="7">
    <location>
        <begin position="1"/>
        <end position="26"/>
    </location>
</feature>
<dbReference type="InterPro" id="IPR025733">
    <property type="entry name" value="PAPs_C"/>
</dbReference>
<feature type="domain" description="Purple acid phosphatase Fn3-like" evidence="11">
    <location>
        <begin position="92"/>
        <end position="209"/>
    </location>
</feature>
<dbReference type="InterPro" id="IPR040974">
    <property type="entry name" value="Fn3_PAP"/>
</dbReference>
<dbReference type="Pfam" id="PF17808">
    <property type="entry name" value="fn3_PAP"/>
    <property type="match status" value="1"/>
</dbReference>
<proteinExistence type="inferred from homology"/>
<keyword evidence="6" id="KW-0325">Glycoprotein</keyword>
<evidence type="ECO:0000259" key="10">
    <source>
        <dbReference type="Pfam" id="PF16656"/>
    </source>
</evidence>
<dbReference type="Pfam" id="PF16656">
    <property type="entry name" value="Pur_ac_phosph_N"/>
    <property type="match status" value="1"/>
</dbReference>
<dbReference type="GO" id="GO:0046872">
    <property type="term" value="F:metal ion binding"/>
    <property type="evidence" value="ECO:0007669"/>
    <property type="project" value="InterPro"/>
</dbReference>
<dbReference type="Gene3D" id="2.60.40.380">
    <property type="entry name" value="Purple acid phosphatase-like, N-terminal"/>
    <property type="match status" value="1"/>
</dbReference>
<dbReference type="GO" id="GO:0003993">
    <property type="term" value="F:acid phosphatase activity"/>
    <property type="evidence" value="ECO:0007669"/>
    <property type="project" value="UniProtKB-EC"/>
</dbReference>
<evidence type="ECO:0000259" key="9">
    <source>
        <dbReference type="Pfam" id="PF14008"/>
    </source>
</evidence>
<keyword evidence="5 7" id="KW-0732">Signal</keyword>
<feature type="domain" description="Purple acid phosphatase N-terminal" evidence="10">
    <location>
        <begin position="217"/>
        <end position="323"/>
    </location>
</feature>
<name>I1QQ83_ORYGL</name>
<dbReference type="EC" id="3.1.3.2" evidence="7"/>
<dbReference type="Pfam" id="PF14008">
    <property type="entry name" value="Metallophos_C"/>
    <property type="match status" value="1"/>
</dbReference>
<dbReference type="SUPFAM" id="SSF49363">
    <property type="entry name" value="Purple acid phosphatase, N-terminal domain"/>
    <property type="match status" value="1"/>
</dbReference>
<dbReference type="Pfam" id="PF00149">
    <property type="entry name" value="Metallophos"/>
    <property type="match status" value="1"/>
</dbReference>
<dbReference type="Proteomes" id="UP000007306">
    <property type="component" value="Chromosome 9"/>
</dbReference>
<reference evidence="12" key="1">
    <citation type="submission" date="2015-06" db="UniProtKB">
        <authorList>
            <consortium name="EnsemblPlants"/>
        </authorList>
    </citation>
    <scope>IDENTIFICATION</scope>
</reference>
<reference evidence="12 13" key="2">
    <citation type="submission" date="2018-04" db="EMBL/GenBank/DDBJ databases">
        <title>OglaRS2 (Oryza glaberrima Reference Sequence Version 2).</title>
        <authorList>
            <person name="Zhang J."/>
            <person name="Kudrna D."/>
            <person name="Lee S."/>
            <person name="Talag J."/>
            <person name="Rajasekar S."/>
            <person name="Wing R.A."/>
        </authorList>
    </citation>
    <scope>NUCLEOTIDE SEQUENCE [LARGE SCALE GENOMIC DNA]</scope>
    <source>
        <strain evidence="12 13">cv. IRGC 96717</strain>
    </source>
</reference>
<dbReference type="OMA" id="YENTCTA"/>
<evidence type="ECO:0000313" key="13">
    <source>
        <dbReference type="Proteomes" id="UP000007306"/>
    </source>
</evidence>
<evidence type="ECO:0000256" key="6">
    <source>
        <dbReference type="ARBA" id="ARBA00023180"/>
    </source>
</evidence>
<sequence>MGAARGVLQAALLLAAAFLLVSPAAAAAVNSTSATLDNIQPLSTLNMAAARVAMDAGSAIRASPELLGTNVSITQPRAIQAYEISESHLFSSLAGGRQGEDSAWVTVNFTTPAPTDGHWIALFSPADFDLIMSSSRINAAGEDEAPAGLPVAPIKYKFANISPSFMSSGSGDTSFLLINQRYDYAFGLFSGGKDNPKLVAVSNKISFANPKAPVFPRLSQGKGWNEMAVTWTSGYNVDEAYPFVEWRMNGKENARARRSPADTLTFTRNHLCGKPANAEGYRDPGFIHTAFLKNLWPNREYSYQMGHELLDGTIVWGKSSTFRASPSPGQASLQRIVVFGDMGLGQSDGSNELAGFQPGAQVTTERLIKDLPNYDAVFHIGDLSYANGFLAQWDQFTAQISPVASRVPYMVASGNHERTSRDTGGFYGGDDSHGECGVPAETYFRAPAAANRGKPWYAADHGMFRFCVGDTEHDWRPGTAQHAFLDGCFAAADRKHQPWLVFAAHRPLGYSSNEYYAREGSFSEPMGRTLQPLWQKHRVDLAVYGHVHNYERTCPVYENTCTAAPAAAGGGGNGSSPAAAYTGALGGTIHVVAGTGGARLRGYAGGEWPQWSAARSESYGYVKLTARDHSRLELEFIRSDDGEVLDAFSITRGYKDVLACAVDACDPHTLAN</sequence>
<feature type="domain" description="Calcineurin-like phosphoesterase" evidence="8">
    <location>
        <begin position="335"/>
        <end position="550"/>
    </location>
</feature>
<dbReference type="eggNOG" id="KOG1378">
    <property type="taxonomic scope" value="Eukaryota"/>
</dbReference>
<dbReference type="SUPFAM" id="SSF56300">
    <property type="entry name" value="Metallo-dependent phosphatases"/>
    <property type="match status" value="1"/>
</dbReference>
<dbReference type="Gramene" id="ORGLA09G0121200.1">
    <property type="protein sequence ID" value="ORGLA09G0121200.1"/>
    <property type="gene ID" value="ORGLA09G0121200"/>
</dbReference>
<comment type="subunit">
    <text evidence="3">Homodimer.</text>
</comment>
<dbReference type="InterPro" id="IPR008963">
    <property type="entry name" value="Purple_acid_Pase-like_N"/>
</dbReference>
<comment type="catalytic activity">
    <reaction evidence="7">
        <text>a phosphate monoester + H2O = an alcohol + phosphate</text>
        <dbReference type="Rhea" id="RHEA:15017"/>
        <dbReference type="ChEBI" id="CHEBI:15377"/>
        <dbReference type="ChEBI" id="CHEBI:30879"/>
        <dbReference type="ChEBI" id="CHEBI:43474"/>
        <dbReference type="ChEBI" id="CHEBI:67140"/>
        <dbReference type="EC" id="3.1.3.2"/>
    </reaction>
</comment>
<dbReference type="InterPro" id="IPR004843">
    <property type="entry name" value="Calcineurin-like_PHP"/>
</dbReference>
<evidence type="ECO:0000256" key="1">
    <source>
        <dbReference type="ARBA" id="ARBA00004613"/>
    </source>
</evidence>
<evidence type="ECO:0000256" key="2">
    <source>
        <dbReference type="ARBA" id="ARBA00008723"/>
    </source>
</evidence>